<name>G4CFJ5_9NEIS</name>
<dbReference type="HOGENOM" id="CLU_3236522_0_0_4"/>
<dbReference type="Proteomes" id="UP000003019">
    <property type="component" value="Unassembled WGS sequence"/>
</dbReference>
<sequence>MRRPFCLPAAASTVSRDVQKRYASGFSGSLIGNIRLPEKPYTI</sequence>
<accession>G4CFJ5</accession>
<evidence type="ECO:0000313" key="1">
    <source>
        <dbReference type="EMBL" id="EGY53371.1"/>
    </source>
</evidence>
<proteinExistence type="predicted"/>
<comment type="caution">
    <text evidence="1">The sequence shown here is derived from an EMBL/GenBank/DDBJ whole genome shotgun (WGS) entry which is preliminary data.</text>
</comment>
<dbReference type="PATRIC" id="fig|1032488.3.peg.356"/>
<evidence type="ECO:0000313" key="2">
    <source>
        <dbReference type="Proteomes" id="UP000003019"/>
    </source>
</evidence>
<dbReference type="AlphaFoldDB" id="G4CFJ5"/>
<dbReference type="EMBL" id="AGAY01000014">
    <property type="protein sequence ID" value="EGY53371.1"/>
    <property type="molecule type" value="Genomic_DNA"/>
</dbReference>
<dbReference type="STRING" id="1032488.HMPREF9371_0384"/>
<keyword evidence="2" id="KW-1185">Reference proteome</keyword>
<gene>
    <name evidence="1" type="ORF">HMPREF9371_0384</name>
</gene>
<organism evidence="1 2">
    <name type="scientific">Neisseria shayeganii 871</name>
    <dbReference type="NCBI Taxonomy" id="1032488"/>
    <lineage>
        <taxon>Bacteria</taxon>
        <taxon>Pseudomonadati</taxon>
        <taxon>Pseudomonadota</taxon>
        <taxon>Betaproteobacteria</taxon>
        <taxon>Neisseriales</taxon>
        <taxon>Neisseriaceae</taxon>
        <taxon>Neisseria</taxon>
    </lineage>
</organism>
<reference evidence="1 2" key="1">
    <citation type="submission" date="2011-05" db="EMBL/GenBank/DDBJ databases">
        <authorList>
            <person name="Muzny D."/>
            <person name="Qin X."/>
            <person name="Deng J."/>
            <person name="Jiang H."/>
            <person name="Liu Y."/>
            <person name="Qu J."/>
            <person name="Song X.-Z."/>
            <person name="Zhang L."/>
            <person name="Thornton R."/>
            <person name="Coyle M."/>
            <person name="Francisco L."/>
            <person name="Jackson L."/>
            <person name="Javaid M."/>
            <person name="Korchina V."/>
            <person name="Kovar C."/>
            <person name="Mata R."/>
            <person name="Mathew T."/>
            <person name="Ngo R."/>
            <person name="Nguyen L."/>
            <person name="Nguyen N."/>
            <person name="Okwuonu G."/>
            <person name="Ongeri F."/>
            <person name="Pham C."/>
            <person name="Simmons D."/>
            <person name="Wilczek-Boney K."/>
            <person name="Hale W."/>
            <person name="Jakkamsetti A."/>
            <person name="Pham P."/>
            <person name="Ruth R."/>
            <person name="San Lucas F."/>
            <person name="Warren J."/>
            <person name="Zhang J."/>
            <person name="Zhao Z."/>
            <person name="Zhou C."/>
            <person name="Zhu D."/>
            <person name="Lee S."/>
            <person name="Bess C."/>
            <person name="Blankenburg K."/>
            <person name="Forbes L."/>
            <person name="Fu Q."/>
            <person name="Gubbala S."/>
            <person name="Hirani K."/>
            <person name="Jayaseelan J.C."/>
            <person name="Lara F."/>
            <person name="Munidasa M."/>
            <person name="Palculict T."/>
            <person name="Patil S."/>
            <person name="Pu L.-L."/>
            <person name="Saada N."/>
            <person name="Tang L."/>
            <person name="Weissenberger G."/>
            <person name="Zhu Y."/>
            <person name="Hemphill L."/>
            <person name="Shang Y."/>
            <person name="Youmans B."/>
            <person name="Ayvaz T."/>
            <person name="Ross M."/>
            <person name="Santibanez J."/>
            <person name="Aqrawi P."/>
            <person name="Gross S."/>
            <person name="Joshi V."/>
            <person name="Fowler G."/>
            <person name="Nazareth L."/>
            <person name="Reid J."/>
            <person name="Worley K."/>
            <person name="Petrosino J."/>
            <person name="Highlander S."/>
            <person name="Gibbs R."/>
        </authorList>
    </citation>
    <scope>NUCLEOTIDE SEQUENCE [LARGE SCALE GENOMIC DNA]</scope>
    <source>
        <strain evidence="1 2">871</strain>
    </source>
</reference>
<protein>
    <submittedName>
        <fullName evidence="1">Uncharacterized protein</fullName>
    </submittedName>
</protein>